<dbReference type="InterPro" id="IPR042566">
    <property type="entry name" value="L1_C"/>
</dbReference>
<evidence type="ECO:0000313" key="3">
    <source>
        <dbReference type="Proteomes" id="UP001221898"/>
    </source>
</evidence>
<dbReference type="Proteomes" id="UP001221898">
    <property type="component" value="Unassembled WGS sequence"/>
</dbReference>
<evidence type="ECO:0000256" key="1">
    <source>
        <dbReference type="SAM" id="MobiDB-lite"/>
    </source>
</evidence>
<dbReference type="Gene3D" id="3.30.250.20">
    <property type="entry name" value="L1 transposable element, C-terminal domain"/>
    <property type="match status" value="1"/>
</dbReference>
<dbReference type="EMBL" id="JAINUG010000806">
    <property type="protein sequence ID" value="KAJ8361986.1"/>
    <property type="molecule type" value="Genomic_DNA"/>
</dbReference>
<name>A0AAD7R3K2_9TELE</name>
<accession>A0AAD7R3K2</accession>
<proteinExistence type="predicted"/>
<evidence type="ECO:0000313" key="2">
    <source>
        <dbReference type="EMBL" id="KAJ8361986.1"/>
    </source>
</evidence>
<comment type="caution">
    <text evidence="2">The sequence shown here is derived from an EMBL/GenBank/DDBJ whole genome shotgun (WGS) entry which is preliminary data.</text>
</comment>
<organism evidence="2 3">
    <name type="scientific">Aldrovandia affinis</name>
    <dbReference type="NCBI Taxonomy" id="143900"/>
    <lineage>
        <taxon>Eukaryota</taxon>
        <taxon>Metazoa</taxon>
        <taxon>Chordata</taxon>
        <taxon>Craniata</taxon>
        <taxon>Vertebrata</taxon>
        <taxon>Euteleostomi</taxon>
        <taxon>Actinopterygii</taxon>
        <taxon>Neopterygii</taxon>
        <taxon>Teleostei</taxon>
        <taxon>Notacanthiformes</taxon>
        <taxon>Halosauridae</taxon>
        <taxon>Aldrovandia</taxon>
    </lineage>
</organism>
<dbReference type="AlphaFoldDB" id="A0AAD7R3K2"/>
<feature type="region of interest" description="Disordered" evidence="1">
    <location>
        <begin position="67"/>
        <end position="88"/>
    </location>
</feature>
<reference evidence="2" key="1">
    <citation type="journal article" date="2023" name="Science">
        <title>Genome structures resolve the early diversification of teleost fishes.</title>
        <authorList>
            <person name="Parey E."/>
            <person name="Louis A."/>
            <person name="Montfort J."/>
            <person name="Bouchez O."/>
            <person name="Roques C."/>
            <person name="Iampietro C."/>
            <person name="Lluch J."/>
            <person name="Castinel A."/>
            <person name="Donnadieu C."/>
            <person name="Desvignes T."/>
            <person name="Floi Bucao C."/>
            <person name="Jouanno E."/>
            <person name="Wen M."/>
            <person name="Mejri S."/>
            <person name="Dirks R."/>
            <person name="Jansen H."/>
            <person name="Henkel C."/>
            <person name="Chen W.J."/>
            <person name="Zahm M."/>
            <person name="Cabau C."/>
            <person name="Klopp C."/>
            <person name="Thompson A.W."/>
            <person name="Robinson-Rechavi M."/>
            <person name="Braasch I."/>
            <person name="Lecointre G."/>
            <person name="Bobe J."/>
            <person name="Postlethwait J.H."/>
            <person name="Berthelot C."/>
            <person name="Roest Crollius H."/>
            <person name="Guiguen Y."/>
        </authorList>
    </citation>
    <scope>NUCLEOTIDE SEQUENCE</scope>
    <source>
        <strain evidence="2">NC1722</strain>
    </source>
</reference>
<protein>
    <submittedName>
        <fullName evidence="2">Uncharacterized protein</fullName>
    </submittedName>
</protein>
<keyword evidence="3" id="KW-1185">Reference proteome</keyword>
<sequence length="124" mass="14302">MIEERRLSFDHDYATDVVQKHKAYTGIKRALKEKGVRFQTPLDKMRIHWDSGTRTYNSAQDAAQELRRRGYSVETPGRSTTVQSTDADRKARLRDMDTIQLVFRPSNSFVAPFMCLTSKKGAYP</sequence>
<gene>
    <name evidence="2" type="ORF">AAFF_G00407330</name>
</gene>